<gene>
    <name evidence="1" type="ORF">EPUL_001091</name>
</gene>
<comment type="caution">
    <text evidence="1">The sequence shown here is derived from an EMBL/GenBank/DDBJ whole genome shotgun (WGS) entry which is preliminary data.</text>
</comment>
<dbReference type="AlphaFoldDB" id="A0A2S4Q1I9"/>
<organism evidence="1 2">
    <name type="scientific">Erysiphe pulchra</name>
    <dbReference type="NCBI Taxonomy" id="225359"/>
    <lineage>
        <taxon>Eukaryota</taxon>
        <taxon>Fungi</taxon>
        <taxon>Dikarya</taxon>
        <taxon>Ascomycota</taxon>
        <taxon>Pezizomycotina</taxon>
        <taxon>Leotiomycetes</taxon>
        <taxon>Erysiphales</taxon>
        <taxon>Erysiphaceae</taxon>
        <taxon>Erysiphe</taxon>
    </lineage>
</organism>
<dbReference type="STRING" id="225359.A0A2S4Q1I9"/>
<protein>
    <submittedName>
        <fullName evidence="1">Uncharacterized protein</fullName>
    </submittedName>
</protein>
<sequence length="282" mass="32120">MAHLVVIVLTDGPERKTRPVQRKDESYDDYLVRLELFDDKNDAAHSTLLNGVDQDFQELVCSCGEEPESARVAIRLLTDKYDYETTTPTIELFKEFGELKMAEGEIISKHISRFETSYAHIYSCCANSRPEALALRSFFAVEQELKYAEVNVRLIEMGTRQQNDTSNTSTAYFGNSNSVKEKGIKECTYCKKNGDNYIGHVFNNCRKLQKYKNKEKEKERFYDNANIAATSHEILPEIISSETTFVKAFAVPNSTSSDWILDSGCSAHMTLRQDLPHSLNPH</sequence>
<name>A0A2S4Q1I9_9PEZI</name>
<dbReference type="OrthoDB" id="10504010at2759"/>
<reference evidence="1 2" key="1">
    <citation type="submission" date="2017-10" db="EMBL/GenBank/DDBJ databases">
        <title>Development of genomic resources for the powdery mildew, Erysiphe pulchra.</title>
        <authorList>
            <person name="Wadl P.A."/>
            <person name="Mack B.M."/>
            <person name="Moore G."/>
            <person name="Beltz S.B."/>
        </authorList>
    </citation>
    <scope>NUCLEOTIDE SEQUENCE [LARGE SCALE GENOMIC DNA]</scope>
    <source>
        <strain evidence="1">Cflorida</strain>
    </source>
</reference>
<evidence type="ECO:0000313" key="2">
    <source>
        <dbReference type="Proteomes" id="UP000237438"/>
    </source>
</evidence>
<accession>A0A2S4Q1I9</accession>
<evidence type="ECO:0000313" key="1">
    <source>
        <dbReference type="EMBL" id="POS88117.1"/>
    </source>
</evidence>
<dbReference type="Proteomes" id="UP000237438">
    <property type="component" value="Unassembled WGS sequence"/>
</dbReference>
<dbReference type="EMBL" id="PEDP01000030">
    <property type="protein sequence ID" value="POS88117.1"/>
    <property type="molecule type" value="Genomic_DNA"/>
</dbReference>
<keyword evidence="2" id="KW-1185">Reference proteome</keyword>
<proteinExistence type="predicted"/>